<dbReference type="Pfam" id="PF07714">
    <property type="entry name" value="PK_Tyr_Ser-Thr"/>
    <property type="match status" value="1"/>
</dbReference>
<dbReference type="PROSITE" id="PS50011">
    <property type="entry name" value="PROTEIN_KINASE_DOM"/>
    <property type="match status" value="1"/>
</dbReference>
<dbReference type="InterPro" id="IPR001245">
    <property type="entry name" value="Ser-Thr/Tyr_kinase_cat_dom"/>
</dbReference>
<dbReference type="GO" id="GO:0005524">
    <property type="term" value="F:ATP binding"/>
    <property type="evidence" value="ECO:0007669"/>
    <property type="project" value="UniProtKB-KW"/>
</dbReference>
<dbReference type="InterPro" id="IPR011009">
    <property type="entry name" value="Kinase-like_dom_sf"/>
</dbReference>
<dbReference type="HOGENOM" id="CLU_000288_21_4_1"/>
<dbReference type="Gene3D" id="1.10.510.10">
    <property type="entry name" value="Transferase(Phosphotransferase) domain 1"/>
    <property type="match status" value="1"/>
</dbReference>
<dbReference type="GO" id="GO:0005886">
    <property type="term" value="C:plasma membrane"/>
    <property type="evidence" value="ECO:0000318"/>
    <property type="project" value="GO_Central"/>
</dbReference>
<evidence type="ECO:0000259" key="4">
    <source>
        <dbReference type="PROSITE" id="PS50011"/>
    </source>
</evidence>
<dbReference type="Proteomes" id="UP000001514">
    <property type="component" value="Unassembled WGS sequence"/>
</dbReference>
<accession>D8QZ45</accession>
<protein>
    <recommendedName>
        <fullName evidence="4">Protein kinase domain-containing protein</fullName>
    </recommendedName>
</protein>
<dbReference type="eggNOG" id="ENOG502QVKP">
    <property type="taxonomic scope" value="Eukaryota"/>
</dbReference>
<dbReference type="SUPFAM" id="SSF56112">
    <property type="entry name" value="Protein kinase-like (PK-like)"/>
    <property type="match status" value="1"/>
</dbReference>
<dbReference type="InParanoid" id="D8QZ45"/>
<evidence type="ECO:0000256" key="1">
    <source>
        <dbReference type="ARBA" id="ARBA00022741"/>
    </source>
</evidence>
<dbReference type="GO" id="GO:0004672">
    <property type="term" value="F:protein kinase activity"/>
    <property type="evidence" value="ECO:0007669"/>
    <property type="project" value="InterPro"/>
</dbReference>
<gene>
    <name evidence="5" type="ORF">SELMODRAFT_81865</name>
</gene>
<dbReference type="Gramene" id="EFJ34352">
    <property type="protein sequence ID" value="EFJ34352"/>
    <property type="gene ID" value="SELMODRAFT_81865"/>
</dbReference>
<sequence>MLPRPRPLHRPREFDLPELVVATGDFAEKQKLGQGPLGVVYRGSLQDGSLVAIKVLSNVWPRKQQLISEILPAFSKLRHPRLVPVRGWCESGPDLMVVYEYMPNASLDKWLHPAEALLALPWIHRWKLAGDVAAALLHLHMSNFLHGRVKSSNVLMDITFQARLGDFGLLGSSSSRAPSSSDHHPQPEYHLPPEASSSSDPWTREMDVYGFGIVCLELVSGGPPSSEEGGSLVDRAWLLHERGCGIGELVDPKLGGSFVFDQAMTLYGVGLLCSHPDPRSRPAMEGVARLLERRTDIPPIPARTPARCD</sequence>
<organism evidence="6">
    <name type="scientific">Selaginella moellendorffii</name>
    <name type="common">Spikemoss</name>
    <dbReference type="NCBI Taxonomy" id="88036"/>
    <lineage>
        <taxon>Eukaryota</taxon>
        <taxon>Viridiplantae</taxon>
        <taxon>Streptophyta</taxon>
        <taxon>Embryophyta</taxon>
        <taxon>Tracheophyta</taxon>
        <taxon>Lycopodiopsida</taxon>
        <taxon>Selaginellales</taxon>
        <taxon>Selaginellaceae</taxon>
        <taxon>Selaginella</taxon>
    </lineage>
</organism>
<dbReference type="KEGG" id="smo:SELMODRAFT_81865"/>
<proteinExistence type="predicted"/>
<feature type="region of interest" description="Disordered" evidence="3">
    <location>
        <begin position="175"/>
        <end position="201"/>
    </location>
</feature>
<name>D8QZ45_SELML</name>
<dbReference type="AlphaFoldDB" id="D8QZ45"/>
<dbReference type="GO" id="GO:0051707">
    <property type="term" value="P:response to other organism"/>
    <property type="evidence" value="ECO:0007669"/>
    <property type="project" value="UniProtKB-ARBA"/>
</dbReference>
<evidence type="ECO:0000313" key="5">
    <source>
        <dbReference type="EMBL" id="EFJ34352.1"/>
    </source>
</evidence>
<dbReference type="PANTHER" id="PTHR27007">
    <property type="match status" value="1"/>
</dbReference>
<evidence type="ECO:0000256" key="3">
    <source>
        <dbReference type="SAM" id="MobiDB-lite"/>
    </source>
</evidence>
<evidence type="ECO:0000256" key="2">
    <source>
        <dbReference type="ARBA" id="ARBA00022840"/>
    </source>
</evidence>
<keyword evidence="6" id="KW-1185">Reference proteome</keyword>
<evidence type="ECO:0000313" key="6">
    <source>
        <dbReference type="Proteomes" id="UP000001514"/>
    </source>
</evidence>
<dbReference type="Gene3D" id="3.30.200.20">
    <property type="entry name" value="Phosphorylase Kinase, domain 1"/>
    <property type="match status" value="1"/>
</dbReference>
<dbReference type="InterPro" id="IPR050528">
    <property type="entry name" value="L-type_Lectin-RKs"/>
</dbReference>
<feature type="domain" description="Protein kinase" evidence="4">
    <location>
        <begin position="26"/>
        <end position="300"/>
    </location>
</feature>
<keyword evidence="2" id="KW-0067">ATP-binding</keyword>
<dbReference type="EMBL" id="GL377569">
    <property type="protein sequence ID" value="EFJ34352.1"/>
    <property type="molecule type" value="Genomic_DNA"/>
</dbReference>
<dbReference type="InterPro" id="IPR000719">
    <property type="entry name" value="Prot_kinase_dom"/>
</dbReference>
<reference evidence="5 6" key="1">
    <citation type="journal article" date="2011" name="Science">
        <title>The Selaginella genome identifies genetic changes associated with the evolution of vascular plants.</title>
        <authorList>
            <person name="Banks J.A."/>
            <person name="Nishiyama T."/>
            <person name="Hasebe M."/>
            <person name="Bowman J.L."/>
            <person name="Gribskov M."/>
            <person name="dePamphilis C."/>
            <person name="Albert V.A."/>
            <person name="Aono N."/>
            <person name="Aoyama T."/>
            <person name="Ambrose B.A."/>
            <person name="Ashton N.W."/>
            <person name="Axtell M.J."/>
            <person name="Barker E."/>
            <person name="Barker M.S."/>
            <person name="Bennetzen J.L."/>
            <person name="Bonawitz N.D."/>
            <person name="Chapple C."/>
            <person name="Cheng C."/>
            <person name="Correa L.G."/>
            <person name="Dacre M."/>
            <person name="DeBarry J."/>
            <person name="Dreyer I."/>
            <person name="Elias M."/>
            <person name="Engstrom E.M."/>
            <person name="Estelle M."/>
            <person name="Feng L."/>
            <person name="Finet C."/>
            <person name="Floyd S.K."/>
            <person name="Frommer W.B."/>
            <person name="Fujita T."/>
            <person name="Gramzow L."/>
            <person name="Gutensohn M."/>
            <person name="Harholt J."/>
            <person name="Hattori M."/>
            <person name="Heyl A."/>
            <person name="Hirai T."/>
            <person name="Hiwatashi Y."/>
            <person name="Ishikawa M."/>
            <person name="Iwata M."/>
            <person name="Karol K.G."/>
            <person name="Koehler B."/>
            <person name="Kolukisaoglu U."/>
            <person name="Kubo M."/>
            <person name="Kurata T."/>
            <person name="Lalonde S."/>
            <person name="Li K."/>
            <person name="Li Y."/>
            <person name="Litt A."/>
            <person name="Lyons E."/>
            <person name="Manning G."/>
            <person name="Maruyama T."/>
            <person name="Michael T.P."/>
            <person name="Mikami K."/>
            <person name="Miyazaki S."/>
            <person name="Morinaga S."/>
            <person name="Murata T."/>
            <person name="Mueller-Roeber B."/>
            <person name="Nelson D.R."/>
            <person name="Obara M."/>
            <person name="Oguri Y."/>
            <person name="Olmstead R.G."/>
            <person name="Onodera N."/>
            <person name="Petersen B.L."/>
            <person name="Pils B."/>
            <person name="Prigge M."/>
            <person name="Rensing S.A."/>
            <person name="Riano-Pachon D.M."/>
            <person name="Roberts A.W."/>
            <person name="Sato Y."/>
            <person name="Scheller H.V."/>
            <person name="Schulz B."/>
            <person name="Schulz C."/>
            <person name="Shakirov E.V."/>
            <person name="Shibagaki N."/>
            <person name="Shinohara N."/>
            <person name="Shippen D.E."/>
            <person name="Soerensen I."/>
            <person name="Sotooka R."/>
            <person name="Sugimoto N."/>
            <person name="Sugita M."/>
            <person name="Sumikawa N."/>
            <person name="Tanurdzic M."/>
            <person name="Theissen G."/>
            <person name="Ulvskov P."/>
            <person name="Wakazuki S."/>
            <person name="Weng J.K."/>
            <person name="Willats W.W."/>
            <person name="Wipf D."/>
            <person name="Wolf P.G."/>
            <person name="Yang L."/>
            <person name="Zimmer A.D."/>
            <person name="Zhu Q."/>
            <person name="Mitros T."/>
            <person name="Hellsten U."/>
            <person name="Loque D."/>
            <person name="Otillar R."/>
            <person name="Salamov A."/>
            <person name="Schmutz J."/>
            <person name="Shapiro H."/>
            <person name="Lindquist E."/>
            <person name="Lucas S."/>
            <person name="Rokhsar D."/>
            <person name="Grigoriev I.V."/>
        </authorList>
    </citation>
    <scope>NUCLEOTIDE SEQUENCE [LARGE SCALE GENOMIC DNA]</scope>
</reference>
<keyword evidence="1" id="KW-0547">Nucleotide-binding</keyword>